<protein>
    <submittedName>
        <fullName evidence="2">Uncharacterized protein</fullName>
    </submittedName>
</protein>
<evidence type="ECO:0000256" key="1">
    <source>
        <dbReference type="SAM" id="SignalP"/>
    </source>
</evidence>
<evidence type="ECO:0000313" key="3">
    <source>
        <dbReference type="Proteomes" id="UP000184130"/>
    </source>
</evidence>
<organism evidence="2 3">
    <name type="scientific">Xylanibacter ruminicola</name>
    <name type="common">Prevotella ruminicola</name>
    <dbReference type="NCBI Taxonomy" id="839"/>
    <lineage>
        <taxon>Bacteria</taxon>
        <taxon>Pseudomonadati</taxon>
        <taxon>Bacteroidota</taxon>
        <taxon>Bacteroidia</taxon>
        <taxon>Bacteroidales</taxon>
        <taxon>Prevotellaceae</taxon>
        <taxon>Xylanibacter</taxon>
    </lineage>
</organism>
<dbReference type="OrthoDB" id="1083267at2"/>
<reference evidence="2 3" key="1">
    <citation type="submission" date="2016-11" db="EMBL/GenBank/DDBJ databases">
        <authorList>
            <person name="Jaros S."/>
            <person name="Januszkiewicz K."/>
            <person name="Wedrychowicz H."/>
        </authorList>
    </citation>
    <scope>NUCLEOTIDE SEQUENCE [LARGE SCALE GENOMIC DNA]</scope>
    <source>
        <strain evidence="2 3">KHT3</strain>
    </source>
</reference>
<proteinExistence type="predicted"/>
<evidence type="ECO:0000313" key="2">
    <source>
        <dbReference type="EMBL" id="SHL18151.1"/>
    </source>
</evidence>
<feature type="signal peptide" evidence="1">
    <location>
        <begin position="1"/>
        <end position="18"/>
    </location>
</feature>
<keyword evidence="1" id="KW-0732">Signal</keyword>
<feature type="chain" id="PRO_5012952017" evidence="1">
    <location>
        <begin position="19"/>
        <end position="376"/>
    </location>
</feature>
<gene>
    <name evidence="2" type="ORF">SAMN05216463_12824</name>
</gene>
<dbReference type="Proteomes" id="UP000184130">
    <property type="component" value="Unassembled WGS sequence"/>
</dbReference>
<dbReference type="EMBL" id="FRBD01000028">
    <property type="protein sequence ID" value="SHL18151.1"/>
    <property type="molecule type" value="Genomic_DNA"/>
</dbReference>
<sequence>MKKILLLLASLFPIVATAELPVDGYYRIQNVATERYLVLNDNVINSEIDMSSSKVDVSNLKSWLGFDKVKSNPGSIFYIQKVGSKYNLIAQGLSIYELSGGKKYLDIVDNGDGTYRFEMTTSYGSGRLYDSANKGEVGNAVTKKGSGTVKHGYWKLLPVNTEDNYIGLQPTVEATDGWYGTLYASYPFKLASDNVEVYYVDGVCEGQFRLKLITDDVKPAATPLVFKSNSNDPAQNKVTPVFTETTAPVDNVMSGTYFASYEDKNHYAFIEYNSSKMRVLGVDATKNLVLTTAKESDLAGGKYIPMNTCWLNVPSWLSGVFKRVDRDAYTSIRSIETSTQKSAVKGTFTLAGVPVDENKALSPGIYIKDGKKVVIP</sequence>
<name>A0A1M6YIK9_XYLRU</name>
<dbReference type="RefSeq" id="WP_073211131.1">
    <property type="nucleotide sequence ID" value="NZ_FRBD01000028.1"/>
</dbReference>
<dbReference type="AlphaFoldDB" id="A0A1M6YIK9"/>
<accession>A0A1M6YIK9</accession>